<reference evidence="2" key="1">
    <citation type="journal article" date="2014" name="Int. J. Syst. Evol. Microbiol.">
        <title>Complete genome sequence of Corynebacterium casei LMG S-19264T (=DSM 44701T), isolated from a smear-ripened cheese.</title>
        <authorList>
            <consortium name="US DOE Joint Genome Institute (JGI-PGF)"/>
            <person name="Walter F."/>
            <person name="Albersmeier A."/>
            <person name="Kalinowski J."/>
            <person name="Ruckert C."/>
        </authorList>
    </citation>
    <scope>NUCLEOTIDE SEQUENCE</scope>
    <source>
        <strain evidence="2">JCM 4790</strain>
    </source>
</reference>
<accession>A0A918UAD6</accession>
<feature type="region of interest" description="Disordered" evidence="1">
    <location>
        <begin position="1"/>
        <end position="76"/>
    </location>
</feature>
<protein>
    <submittedName>
        <fullName evidence="2">Uncharacterized protein</fullName>
    </submittedName>
</protein>
<dbReference type="AlphaFoldDB" id="A0A918UAD6"/>
<evidence type="ECO:0000313" key="3">
    <source>
        <dbReference type="Proteomes" id="UP000619244"/>
    </source>
</evidence>
<evidence type="ECO:0000256" key="1">
    <source>
        <dbReference type="SAM" id="MobiDB-lite"/>
    </source>
</evidence>
<dbReference type="Proteomes" id="UP000619244">
    <property type="component" value="Unassembled WGS sequence"/>
</dbReference>
<gene>
    <name evidence="2" type="ORF">GCM10010358_80580</name>
</gene>
<evidence type="ECO:0000313" key="2">
    <source>
        <dbReference type="EMBL" id="GGY16851.1"/>
    </source>
</evidence>
<comment type="caution">
    <text evidence="2">The sequence shown here is derived from an EMBL/GenBank/DDBJ whole genome shotgun (WGS) entry which is preliminary data.</text>
</comment>
<feature type="compositionally biased region" description="Polar residues" evidence="1">
    <location>
        <begin position="56"/>
        <end position="70"/>
    </location>
</feature>
<reference evidence="2" key="2">
    <citation type="submission" date="2020-09" db="EMBL/GenBank/DDBJ databases">
        <authorList>
            <person name="Sun Q."/>
            <person name="Ohkuma M."/>
        </authorList>
    </citation>
    <scope>NUCLEOTIDE SEQUENCE</scope>
    <source>
        <strain evidence="2">JCM 4790</strain>
    </source>
</reference>
<organism evidence="2 3">
    <name type="scientific">Streptomyces minutiscleroticus</name>
    <dbReference type="NCBI Taxonomy" id="68238"/>
    <lineage>
        <taxon>Bacteria</taxon>
        <taxon>Bacillati</taxon>
        <taxon>Actinomycetota</taxon>
        <taxon>Actinomycetes</taxon>
        <taxon>Kitasatosporales</taxon>
        <taxon>Streptomycetaceae</taxon>
        <taxon>Streptomyces</taxon>
    </lineage>
</organism>
<keyword evidence="3" id="KW-1185">Reference proteome</keyword>
<proteinExistence type="predicted"/>
<sequence length="86" mass="9050">MALSAHLAPPLRPDAAPGQTGRSYFRSELAPPLNRVNGYPWGRFKPEPNTYVGPSRTDSGGASGTDNAKGTVSPGLTYCLQGRSFG</sequence>
<dbReference type="EMBL" id="BMVU01000112">
    <property type="protein sequence ID" value="GGY16851.1"/>
    <property type="molecule type" value="Genomic_DNA"/>
</dbReference>
<name>A0A918UAD6_9ACTN</name>